<organism evidence="2 3">
    <name type="scientific">Amycolatopsis vastitatis</name>
    <dbReference type="NCBI Taxonomy" id="1905142"/>
    <lineage>
        <taxon>Bacteria</taxon>
        <taxon>Bacillati</taxon>
        <taxon>Actinomycetota</taxon>
        <taxon>Actinomycetes</taxon>
        <taxon>Pseudonocardiales</taxon>
        <taxon>Pseudonocardiaceae</taxon>
        <taxon>Amycolatopsis</taxon>
    </lineage>
</organism>
<comment type="caution">
    <text evidence="2">The sequence shown here is derived from an EMBL/GenBank/DDBJ whole genome shotgun (WGS) entry which is preliminary data.</text>
</comment>
<dbReference type="EMBL" id="NMUL01000033">
    <property type="protein sequence ID" value="OXM63477.1"/>
    <property type="molecule type" value="Genomic_DNA"/>
</dbReference>
<name>A0A229SWF1_9PSEU</name>
<gene>
    <name evidence="2" type="ORF">CF165_30175</name>
</gene>
<dbReference type="Proteomes" id="UP000215199">
    <property type="component" value="Unassembled WGS sequence"/>
</dbReference>
<proteinExistence type="predicted"/>
<accession>A0A229SWF1</accession>
<dbReference type="AlphaFoldDB" id="A0A229SWF1"/>
<reference evidence="3" key="1">
    <citation type="submission" date="2017-07" db="EMBL/GenBank/DDBJ databases">
        <title>Comparative genome mining reveals phylogenetic distribution patterns of secondary metabolites in Amycolatopsis.</title>
        <authorList>
            <person name="Adamek M."/>
            <person name="Alanjary M."/>
            <person name="Sales-Ortells H."/>
            <person name="Goodfellow M."/>
            <person name="Bull A.T."/>
            <person name="Kalinowski J."/>
            <person name="Ziemert N."/>
        </authorList>
    </citation>
    <scope>NUCLEOTIDE SEQUENCE [LARGE SCALE GENOMIC DNA]</scope>
    <source>
        <strain evidence="3">H5</strain>
    </source>
</reference>
<dbReference type="OrthoDB" id="4565554at2"/>
<feature type="region of interest" description="Disordered" evidence="1">
    <location>
        <begin position="1"/>
        <end position="87"/>
    </location>
</feature>
<evidence type="ECO:0000313" key="2">
    <source>
        <dbReference type="EMBL" id="OXM63477.1"/>
    </source>
</evidence>
<evidence type="ECO:0008006" key="4">
    <source>
        <dbReference type="Google" id="ProtNLM"/>
    </source>
</evidence>
<evidence type="ECO:0000256" key="1">
    <source>
        <dbReference type="SAM" id="MobiDB-lite"/>
    </source>
</evidence>
<evidence type="ECO:0000313" key="3">
    <source>
        <dbReference type="Proteomes" id="UP000215199"/>
    </source>
</evidence>
<keyword evidence="3" id="KW-1185">Reference proteome</keyword>
<protein>
    <recommendedName>
        <fullName evidence="4">DUF5709 domain-containing protein</fullName>
    </recommendedName>
</protein>
<dbReference type="RefSeq" id="WP_093950985.1">
    <property type="nucleotide sequence ID" value="NZ_NMUL01000033.1"/>
</dbReference>
<sequence length="87" mass="9187">MSDAFGSEQHQRLELDDDPGGLDPRAWEREDPDAVPASRRPIQLEPVEGDGPPADTEPDQVGVDAGSASAAGPEQAALHVEDDASDR</sequence>